<protein>
    <submittedName>
        <fullName evidence="2">Uncharacterized protein</fullName>
    </submittedName>
</protein>
<dbReference type="AlphaFoldDB" id="A0A6H1ZTX7"/>
<dbReference type="EMBL" id="MT141436">
    <property type="protein sequence ID" value="QJA61295.1"/>
    <property type="molecule type" value="Genomic_DNA"/>
</dbReference>
<dbReference type="EMBL" id="MT144839">
    <property type="protein sequence ID" value="QJI00264.1"/>
    <property type="molecule type" value="Genomic_DNA"/>
</dbReference>
<keyword evidence="1" id="KW-1133">Transmembrane helix</keyword>
<dbReference type="EMBL" id="MT145198">
    <property type="protein sequence ID" value="QJI05384.1"/>
    <property type="molecule type" value="Genomic_DNA"/>
</dbReference>
<accession>A0A6H1ZTX7</accession>
<evidence type="ECO:0000313" key="3">
    <source>
        <dbReference type="EMBL" id="QJA61295.1"/>
    </source>
</evidence>
<feature type="transmembrane region" description="Helical" evidence="1">
    <location>
        <begin position="88"/>
        <end position="112"/>
    </location>
</feature>
<sequence>MKIKPIIYTVLILCAMALPVMAAGNFTMPTFSVAWGGLDSGIKEKIMWIIGIAFVVLVVSAILGVFFGGAKATLATIIGNVSSRSEGIGAVLITIGVVFLATVIIGLLLWIAG</sequence>
<dbReference type="EMBL" id="MT144214">
    <property type="protein sequence ID" value="QJA50725.1"/>
    <property type="molecule type" value="Genomic_DNA"/>
</dbReference>
<proteinExistence type="predicted"/>
<reference evidence="2" key="1">
    <citation type="submission" date="2020-03" db="EMBL/GenBank/DDBJ databases">
        <title>The deep terrestrial virosphere.</title>
        <authorList>
            <person name="Holmfeldt K."/>
            <person name="Nilsson E."/>
            <person name="Simone D."/>
            <person name="Lopez-Fernandez M."/>
            <person name="Wu X."/>
            <person name="de Brujin I."/>
            <person name="Lundin D."/>
            <person name="Andersson A."/>
            <person name="Bertilsson S."/>
            <person name="Dopson M."/>
        </authorList>
    </citation>
    <scope>NUCLEOTIDE SEQUENCE</scope>
    <source>
        <strain evidence="5">MM415A00143</strain>
        <strain evidence="3">MM415B00963</strain>
        <strain evidence="2">TM448A01880</strain>
        <strain evidence="4">TM448B01892</strain>
    </source>
</reference>
<evidence type="ECO:0000256" key="1">
    <source>
        <dbReference type="SAM" id="Phobius"/>
    </source>
</evidence>
<evidence type="ECO:0000313" key="2">
    <source>
        <dbReference type="EMBL" id="QJA50725.1"/>
    </source>
</evidence>
<evidence type="ECO:0000313" key="4">
    <source>
        <dbReference type="EMBL" id="QJI00264.1"/>
    </source>
</evidence>
<name>A0A6H1ZTX7_9ZZZZ</name>
<gene>
    <name evidence="5" type="ORF">MM415A00143_0059</name>
    <name evidence="3" type="ORF">MM415B00963_0020</name>
    <name evidence="2" type="ORF">TM448A01880_0005</name>
    <name evidence="4" type="ORF">TM448B01892_0010</name>
</gene>
<keyword evidence="1" id="KW-0472">Membrane</keyword>
<organism evidence="2">
    <name type="scientific">viral metagenome</name>
    <dbReference type="NCBI Taxonomy" id="1070528"/>
    <lineage>
        <taxon>unclassified sequences</taxon>
        <taxon>metagenomes</taxon>
        <taxon>organismal metagenomes</taxon>
    </lineage>
</organism>
<evidence type="ECO:0000313" key="5">
    <source>
        <dbReference type="EMBL" id="QJI05384.1"/>
    </source>
</evidence>
<feature type="transmembrane region" description="Helical" evidence="1">
    <location>
        <begin position="46"/>
        <end position="67"/>
    </location>
</feature>
<keyword evidence="1" id="KW-0812">Transmembrane</keyword>